<keyword evidence="1" id="KW-1133">Transmembrane helix</keyword>
<evidence type="ECO:0000256" key="1">
    <source>
        <dbReference type="SAM" id="Phobius"/>
    </source>
</evidence>
<reference evidence="2 3" key="1">
    <citation type="journal article" date="2015" name="Biotechnol. Biofuels">
        <title>Enhanced degradation of softwood versus hardwood by the white-rot fungus Pycnoporus coccineus.</title>
        <authorList>
            <person name="Couturier M."/>
            <person name="Navarro D."/>
            <person name="Chevret D."/>
            <person name="Henrissat B."/>
            <person name="Piumi F."/>
            <person name="Ruiz-Duenas F.J."/>
            <person name="Martinez A.T."/>
            <person name="Grigoriev I.V."/>
            <person name="Riley R."/>
            <person name="Lipzen A."/>
            <person name="Berrin J.G."/>
            <person name="Master E.R."/>
            <person name="Rosso M.N."/>
        </authorList>
    </citation>
    <scope>NUCLEOTIDE SEQUENCE [LARGE SCALE GENOMIC DNA]</scope>
    <source>
        <strain evidence="2 3">BRFM310</strain>
    </source>
</reference>
<accession>A0A1Y2IZS7</accession>
<dbReference type="EMBL" id="KZ084090">
    <property type="protein sequence ID" value="OSD06655.1"/>
    <property type="molecule type" value="Genomic_DNA"/>
</dbReference>
<gene>
    <name evidence="2" type="ORF">PYCCODRAFT_1383799</name>
</gene>
<keyword evidence="1" id="KW-0472">Membrane</keyword>
<dbReference type="GO" id="GO:0005886">
    <property type="term" value="C:plasma membrane"/>
    <property type="evidence" value="ECO:0007669"/>
    <property type="project" value="InterPro"/>
</dbReference>
<proteinExistence type="predicted"/>
<dbReference type="AlphaFoldDB" id="A0A1Y2IZS7"/>
<protein>
    <recommendedName>
        <fullName evidence="4">Pali-domain-containing protein</fullName>
    </recommendedName>
</protein>
<dbReference type="PANTHER" id="PTHR28013:SF4">
    <property type="entry name" value="MARVEL DOMAIN-CONTAINING PROTEIN"/>
    <property type="match status" value="1"/>
</dbReference>
<sequence length="193" mass="20911">MCSPAFLMFMATVANLALLVLVTFSTPFIQSLYFLRTDLDGGMSFGVFGFCFDLMQVCSGKELGYVHEPEIIGHLTTVFVLYPVAAGFMVLGAITLIPLMCYPREGGFLFVLFAFLSTFAFLATAAAFAVTVYLFTVAMHRLHAEAFTASYGPSIWIALAATALSLVISLNAGCGTCLGGRFGRQPRHLAYTY</sequence>
<feature type="transmembrane region" description="Helical" evidence="1">
    <location>
        <begin position="108"/>
        <end position="135"/>
    </location>
</feature>
<dbReference type="GO" id="GO:0035838">
    <property type="term" value="C:growing cell tip"/>
    <property type="evidence" value="ECO:0007669"/>
    <property type="project" value="TreeGrafter"/>
</dbReference>
<name>A0A1Y2IZS7_TRAC3</name>
<evidence type="ECO:0000313" key="3">
    <source>
        <dbReference type="Proteomes" id="UP000193067"/>
    </source>
</evidence>
<dbReference type="PANTHER" id="PTHR28013">
    <property type="entry name" value="PROTEIN DCV1-RELATED"/>
    <property type="match status" value="1"/>
</dbReference>
<keyword evidence="3" id="KW-1185">Reference proteome</keyword>
<dbReference type="OrthoDB" id="2589196at2759"/>
<dbReference type="Pfam" id="PF06687">
    <property type="entry name" value="SUR7"/>
    <property type="match status" value="1"/>
</dbReference>
<feature type="transmembrane region" description="Helical" evidence="1">
    <location>
        <begin position="79"/>
        <end position="101"/>
    </location>
</feature>
<feature type="transmembrane region" description="Helical" evidence="1">
    <location>
        <begin position="155"/>
        <end position="178"/>
    </location>
</feature>
<dbReference type="InterPro" id="IPR009571">
    <property type="entry name" value="SUR7/Rim9-like_fungi"/>
</dbReference>
<evidence type="ECO:0000313" key="2">
    <source>
        <dbReference type="EMBL" id="OSD06655.1"/>
    </source>
</evidence>
<dbReference type="GO" id="GO:0032153">
    <property type="term" value="C:cell division site"/>
    <property type="evidence" value="ECO:0007669"/>
    <property type="project" value="TreeGrafter"/>
</dbReference>
<evidence type="ECO:0008006" key="4">
    <source>
        <dbReference type="Google" id="ProtNLM"/>
    </source>
</evidence>
<dbReference type="InterPro" id="IPR051380">
    <property type="entry name" value="pH-response_reg_palI/RIM9"/>
</dbReference>
<feature type="transmembrane region" description="Helical" evidence="1">
    <location>
        <begin position="6"/>
        <end position="29"/>
    </location>
</feature>
<organism evidence="2 3">
    <name type="scientific">Trametes coccinea (strain BRFM310)</name>
    <name type="common">Pycnoporus coccineus</name>
    <dbReference type="NCBI Taxonomy" id="1353009"/>
    <lineage>
        <taxon>Eukaryota</taxon>
        <taxon>Fungi</taxon>
        <taxon>Dikarya</taxon>
        <taxon>Basidiomycota</taxon>
        <taxon>Agaricomycotina</taxon>
        <taxon>Agaricomycetes</taxon>
        <taxon>Polyporales</taxon>
        <taxon>Polyporaceae</taxon>
        <taxon>Trametes</taxon>
    </lineage>
</organism>
<keyword evidence="1" id="KW-0812">Transmembrane</keyword>
<dbReference type="Proteomes" id="UP000193067">
    <property type="component" value="Unassembled WGS sequence"/>
</dbReference>